<organism evidence="2 3">
    <name type="scientific">Campylobacter cuniculorum DSM 23162 = LMG 24588</name>
    <dbReference type="NCBI Taxonomy" id="1121267"/>
    <lineage>
        <taxon>Bacteria</taxon>
        <taxon>Pseudomonadati</taxon>
        <taxon>Campylobacterota</taxon>
        <taxon>Epsilonproteobacteria</taxon>
        <taxon>Campylobacterales</taxon>
        <taxon>Campylobacteraceae</taxon>
        <taxon>Campylobacter</taxon>
    </lineage>
</organism>
<reference evidence="2 3" key="1">
    <citation type="submission" date="2017-04" db="EMBL/GenBank/DDBJ databases">
        <title>Complete genome sequence of the Campylobacter cuniculorum type strain LMG24588.</title>
        <authorList>
            <person name="Miller W.G."/>
            <person name="Yee E."/>
            <person name="Revez J."/>
            <person name="Bono J.L."/>
            <person name="Rossi M."/>
        </authorList>
    </citation>
    <scope>NUCLEOTIDE SEQUENCE [LARGE SCALE GENOMIC DNA]</scope>
    <source>
        <strain evidence="2 3">LMG 24588</strain>
    </source>
</reference>
<accession>A0A1W6BYL7</accession>
<gene>
    <name evidence="2" type="ORF">CCUN_1608</name>
</gene>
<keyword evidence="2" id="KW-0449">Lipoprotein</keyword>
<dbReference type="AlphaFoldDB" id="A0A1W6BYL7"/>
<dbReference type="KEGG" id="ccun:CCUN_1608"/>
<proteinExistence type="predicted"/>
<evidence type="ECO:0000256" key="1">
    <source>
        <dbReference type="SAM" id="SignalP"/>
    </source>
</evidence>
<keyword evidence="1" id="KW-0732">Signal</keyword>
<dbReference type="STRING" id="1121267.CCUN_1608"/>
<protein>
    <submittedName>
        <fullName evidence="2">Putative lipoprotein</fullName>
    </submittedName>
</protein>
<dbReference type="RefSeq" id="WP_035175800.1">
    <property type="nucleotide sequence ID" value="NZ_CP020867.1"/>
</dbReference>
<dbReference type="OrthoDB" id="5373103at2"/>
<evidence type="ECO:0000313" key="2">
    <source>
        <dbReference type="EMBL" id="ARJ57187.1"/>
    </source>
</evidence>
<evidence type="ECO:0000313" key="3">
    <source>
        <dbReference type="Proteomes" id="UP000192902"/>
    </source>
</evidence>
<dbReference type="eggNOG" id="ENOG502ZYK6">
    <property type="taxonomic scope" value="Bacteria"/>
</dbReference>
<dbReference type="Proteomes" id="UP000192902">
    <property type="component" value="Chromosome"/>
</dbReference>
<name>A0A1W6BYL7_9BACT</name>
<feature type="chain" id="PRO_5010870754" evidence="1">
    <location>
        <begin position="22"/>
        <end position="163"/>
    </location>
</feature>
<sequence>MNVFLKSFSVLFLALFLNSCASKTQDFSVQSVLVLINTKDLKINDAGFLKQEKQALNLELYKFAKPFFALKISDKICLNAACYQKEIFNEKFLKNAYYDDFLEDILRAKPLYNGKNLEKQTCGFIQKISTKSYQIIYELCEDKISFLDQMSGTKIILRKIKGI</sequence>
<dbReference type="EMBL" id="CP020867">
    <property type="protein sequence ID" value="ARJ57187.1"/>
    <property type="molecule type" value="Genomic_DNA"/>
</dbReference>
<feature type="signal peptide" evidence="1">
    <location>
        <begin position="1"/>
        <end position="21"/>
    </location>
</feature>